<keyword evidence="12 17" id="KW-0675">Receptor</keyword>
<evidence type="ECO:0000256" key="8">
    <source>
        <dbReference type="ARBA" id="ARBA00023004"/>
    </source>
</evidence>
<feature type="domain" description="Secretin/TonB short N-terminal" evidence="16">
    <location>
        <begin position="99"/>
        <end position="149"/>
    </location>
</feature>
<dbReference type="EMBL" id="NTBI01000004">
    <property type="protein sequence ID" value="PAX17137.1"/>
    <property type="molecule type" value="Genomic_DNA"/>
</dbReference>
<evidence type="ECO:0000256" key="10">
    <source>
        <dbReference type="ARBA" id="ARBA00023077"/>
    </source>
</evidence>
<dbReference type="PANTHER" id="PTHR32552">
    <property type="entry name" value="FERRICHROME IRON RECEPTOR-RELATED"/>
    <property type="match status" value="1"/>
</dbReference>
<evidence type="ECO:0000313" key="17">
    <source>
        <dbReference type="EMBL" id="PAX17137.1"/>
    </source>
</evidence>
<keyword evidence="10 15" id="KW-0798">TonB box</keyword>
<dbReference type="GO" id="GO:0038023">
    <property type="term" value="F:signaling receptor activity"/>
    <property type="evidence" value="ECO:0007669"/>
    <property type="project" value="InterPro"/>
</dbReference>
<reference evidence="17 18" key="1">
    <citation type="submission" date="2017-08" db="EMBL/GenBank/DDBJ databases">
        <title>WGS of Clinical strains of the CDC Group NO-1 linked to zoonotic infections in humans.</title>
        <authorList>
            <person name="Bernier A.-M."/>
            <person name="Bernard K."/>
        </authorList>
    </citation>
    <scope>NUCLEOTIDE SEQUENCE [LARGE SCALE GENOMIC DNA]</scope>
    <source>
        <strain evidence="17 18">NML91-0035</strain>
    </source>
</reference>
<dbReference type="InterPro" id="IPR011662">
    <property type="entry name" value="Secretin/TonB_short_N"/>
</dbReference>
<evidence type="ECO:0000256" key="2">
    <source>
        <dbReference type="ARBA" id="ARBA00009810"/>
    </source>
</evidence>
<dbReference type="PANTHER" id="PTHR32552:SF68">
    <property type="entry name" value="FERRICHROME OUTER MEMBRANE TRANSPORTER_PHAGE RECEPTOR"/>
    <property type="match status" value="1"/>
</dbReference>
<keyword evidence="9" id="KW-0406">Ion transport</keyword>
<dbReference type="Pfam" id="PF07660">
    <property type="entry name" value="STN"/>
    <property type="match status" value="1"/>
</dbReference>
<keyword evidence="4 14" id="KW-1134">Transmembrane beta strand</keyword>
<evidence type="ECO:0000313" key="18">
    <source>
        <dbReference type="Proteomes" id="UP000217780"/>
    </source>
</evidence>
<name>A0A2A2T6F2_9BURK</name>
<dbReference type="SMART" id="SM00965">
    <property type="entry name" value="STN"/>
    <property type="match status" value="1"/>
</dbReference>
<dbReference type="GO" id="GO:0015891">
    <property type="term" value="P:siderophore transport"/>
    <property type="evidence" value="ECO:0007669"/>
    <property type="project" value="InterPro"/>
</dbReference>
<dbReference type="Pfam" id="PF00593">
    <property type="entry name" value="TonB_dep_Rec_b-barrel"/>
    <property type="match status" value="1"/>
</dbReference>
<dbReference type="InterPro" id="IPR000531">
    <property type="entry name" value="Beta-barrel_TonB"/>
</dbReference>
<evidence type="ECO:0000256" key="4">
    <source>
        <dbReference type="ARBA" id="ARBA00022452"/>
    </source>
</evidence>
<sequence length="842" mass="91888">MVAHSAALMHGLPAAPCGMARRTPTLLMETCMPQPAIPRLARCPLAAAAALCLAALPLHGHTQTPAQAPKPGQSAARTYQLPAQPLAQSLAALAAQAGLQLVADPARIGQRAAPALAPTADLPQALRTLLAGTGLQGRVQGQTLVISPAPAQAAAAASSAGDAQTLPAVTVQAAPETATGPVLGYAARRSATATKTDTPLVETPQSVSVIGAEEIEAKGMREVLDTLTYTPGVLPRMWGHDGRDYEFMMLRGFADIEAQNFLDGLAQMSFVDVASPTEVYGMERIEVLRGPASATFGRADVGGIVHRVSKRPTLDEPVREVQAQLGNYRHRQLAFDYGGKLGEQVAYRLVGLARQGRTQDRYPTGEWDTTKRQYFAPSLLWQPSAATRLTLLAAVLRHNASDDVGYQADGNGQPTQVREGDPRYSRIKYNNWSLGYELRHDFNAQWGLRQNFRYAKRNTDKRHMYSSLEDDGRTFTRTAERNEGNLRQTSLDTYVEGRFQTGAARHQLIAGLDFTQARGFETQKSTPAPDLDLYNPVYHPITPPGVVTESFGPNKLRILGLYVQDQMRMGEQWLLTLSGRHDTGKVQDASSARGGQNKSRTDKAFTGRAALTWLAPGGWAPYVSYGTSFLPAFDAFDSLEAKPTTGKQWELGVKYQPPGRSLLLAAAVYDLRKRNITVTNPITNRDEQVGAMRSRGLELEAKGRPLPALPGLHVTAAYTYSDVKGVSGDTWRVEAGKTAIQVPKHMASLWLDYRFAEGSLRGLNLGLGARHVGRRWDDAANTRAQPGYTLVDASLRYDLGANWRLALNVNNLFNKKYFASNAFDGWWRGEQRSATITATYRW</sequence>
<gene>
    <name evidence="17" type="ORF">CLI92_06215</name>
</gene>
<evidence type="ECO:0000256" key="13">
    <source>
        <dbReference type="ARBA" id="ARBA00023237"/>
    </source>
</evidence>
<keyword evidence="7" id="KW-0732">Signal</keyword>
<evidence type="ECO:0000256" key="15">
    <source>
        <dbReference type="RuleBase" id="RU003357"/>
    </source>
</evidence>
<dbReference type="SUPFAM" id="SSF56935">
    <property type="entry name" value="Porins"/>
    <property type="match status" value="1"/>
</dbReference>
<dbReference type="GO" id="GO:0009279">
    <property type="term" value="C:cell outer membrane"/>
    <property type="evidence" value="ECO:0007669"/>
    <property type="project" value="UniProtKB-SubCell"/>
</dbReference>
<dbReference type="Pfam" id="PF07715">
    <property type="entry name" value="Plug"/>
    <property type="match status" value="1"/>
</dbReference>
<evidence type="ECO:0000259" key="16">
    <source>
        <dbReference type="SMART" id="SM00965"/>
    </source>
</evidence>
<comment type="similarity">
    <text evidence="2 14 15">Belongs to the TonB-dependent receptor family.</text>
</comment>
<dbReference type="PROSITE" id="PS52016">
    <property type="entry name" value="TONB_DEPENDENT_REC_3"/>
    <property type="match status" value="1"/>
</dbReference>
<organism evidence="17 18">
    <name type="scientific">Vandammella animalimorsus</name>
    <dbReference type="NCBI Taxonomy" id="2029117"/>
    <lineage>
        <taxon>Bacteria</taxon>
        <taxon>Pseudomonadati</taxon>
        <taxon>Pseudomonadota</taxon>
        <taxon>Betaproteobacteria</taxon>
        <taxon>Burkholderiales</taxon>
        <taxon>Comamonadaceae</taxon>
        <taxon>Vandammella</taxon>
    </lineage>
</organism>
<dbReference type="Gene3D" id="2.170.130.10">
    <property type="entry name" value="TonB-dependent receptor, plug domain"/>
    <property type="match status" value="1"/>
</dbReference>
<dbReference type="NCBIfam" id="TIGR01783">
    <property type="entry name" value="TonB-siderophor"/>
    <property type="match status" value="1"/>
</dbReference>
<keyword evidence="3 14" id="KW-0813">Transport</keyword>
<evidence type="ECO:0000256" key="7">
    <source>
        <dbReference type="ARBA" id="ARBA00022729"/>
    </source>
</evidence>
<dbReference type="Proteomes" id="UP000217780">
    <property type="component" value="Unassembled WGS sequence"/>
</dbReference>
<evidence type="ECO:0000256" key="12">
    <source>
        <dbReference type="ARBA" id="ARBA00023170"/>
    </source>
</evidence>
<dbReference type="InterPro" id="IPR037066">
    <property type="entry name" value="Plug_dom_sf"/>
</dbReference>
<evidence type="ECO:0000256" key="6">
    <source>
        <dbReference type="ARBA" id="ARBA00022692"/>
    </source>
</evidence>
<evidence type="ECO:0000256" key="9">
    <source>
        <dbReference type="ARBA" id="ARBA00023065"/>
    </source>
</evidence>
<evidence type="ECO:0000256" key="1">
    <source>
        <dbReference type="ARBA" id="ARBA00004571"/>
    </source>
</evidence>
<evidence type="ECO:0000256" key="3">
    <source>
        <dbReference type="ARBA" id="ARBA00022448"/>
    </source>
</evidence>
<dbReference type="InterPro" id="IPR039426">
    <property type="entry name" value="TonB-dep_rcpt-like"/>
</dbReference>
<comment type="subcellular location">
    <subcellularLocation>
        <location evidence="1 14">Cell outer membrane</location>
        <topology evidence="1 14">Multi-pass membrane protein</topology>
    </subcellularLocation>
</comment>
<keyword evidence="6 14" id="KW-0812">Transmembrane</keyword>
<evidence type="ECO:0000256" key="5">
    <source>
        <dbReference type="ARBA" id="ARBA00022496"/>
    </source>
</evidence>
<accession>A0A2A2T6F2</accession>
<dbReference type="InterPro" id="IPR036942">
    <property type="entry name" value="Beta-barrel_TonB_sf"/>
</dbReference>
<dbReference type="Gene3D" id="2.40.170.20">
    <property type="entry name" value="TonB-dependent receptor, beta-barrel domain"/>
    <property type="match status" value="1"/>
</dbReference>
<evidence type="ECO:0000256" key="14">
    <source>
        <dbReference type="PROSITE-ProRule" id="PRU01360"/>
    </source>
</evidence>
<dbReference type="InterPro" id="IPR010105">
    <property type="entry name" value="TonB_sidphr_rcpt"/>
</dbReference>
<protein>
    <submittedName>
        <fullName evidence="17">TonB-dependent siderophore receptor</fullName>
    </submittedName>
</protein>
<proteinExistence type="inferred from homology"/>
<dbReference type="Gene3D" id="3.55.50.30">
    <property type="match status" value="1"/>
</dbReference>
<keyword evidence="11 14" id="KW-0472">Membrane</keyword>
<evidence type="ECO:0000256" key="11">
    <source>
        <dbReference type="ARBA" id="ARBA00023136"/>
    </source>
</evidence>
<keyword evidence="13 14" id="KW-0998">Cell outer membrane</keyword>
<comment type="caution">
    <text evidence="17">The sequence shown here is derived from an EMBL/GenBank/DDBJ whole genome shotgun (WGS) entry which is preliminary data.</text>
</comment>
<dbReference type="InterPro" id="IPR012910">
    <property type="entry name" value="Plug_dom"/>
</dbReference>
<dbReference type="GO" id="GO:0015344">
    <property type="term" value="F:siderophore uptake transmembrane transporter activity"/>
    <property type="evidence" value="ECO:0007669"/>
    <property type="project" value="TreeGrafter"/>
</dbReference>
<dbReference type="AlphaFoldDB" id="A0A2A2T6F2"/>
<keyword evidence="5" id="KW-0410">Iron transport</keyword>
<keyword evidence="8" id="KW-0408">Iron</keyword>
<dbReference type="CDD" id="cd01347">
    <property type="entry name" value="ligand_gated_channel"/>
    <property type="match status" value="1"/>
</dbReference>